<dbReference type="Pfam" id="PF04932">
    <property type="entry name" value="Wzy_C"/>
    <property type="match status" value="1"/>
</dbReference>
<feature type="transmembrane region" description="Helical" evidence="7">
    <location>
        <begin position="295"/>
        <end position="320"/>
    </location>
</feature>
<dbReference type="RefSeq" id="WP_377418886.1">
    <property type="nucleotide sequence ID" value="NZ_JBHSPR010000007.1"/>
</dbReference>
<evidence type="ECO:0000256" key="2">
    <source>
        <dbReference type="ARBA" id="ARBA00022475"/>
    </source>
</evidence>
<proteinExistence type="predicted"/>
<evidence type="ECO:0000313" key="9">
    <source>
        <dbReference type="EMBL" id="MFC6015990.1"/>
    </source>
</evidence>
<sequence length="912" mass="94901">MSTRKLVSASVANLLIPISGLLVSPFLSRELGPDGRGLYAALTLPIVVCGWIGTYGLQDALSYHLRTGRLSKRNAAKVSVIASVPLGLLGIVLLAVLGLFVFSDGDGRYGQFLLLALLAPLHILANLLIGALTGASDIRGVNLVKVVPALLRTALVVFGCLMLDLSAYWAGLLFVASVSGGLVLGLVRLRSAPERVDPPGEGAGEPPEPPDGTVPVRSLLAYSLTCLPGVLAAISSARLDQIVGLPVIGARELGYYAVAVSVAEIPMVIATAARTVLMGRPGSDDRRRGSAVARLAVLASTVASGVLAAIAGVAVPWVFGDAFAPAVVPTVILCAATTLYTSMVIFSAVLLANGRAAWSSGALVAGSVLGIVLLFLLAPMGAVGAALASLAGYGVSVVAAAAMVRRVPELPSLRELTVPYREDLRSFGGLAVGFVGRLRGRATDGPGPDGSGPASSPGPTTPLRRAVGTLAHRIDVGTFGTGLLFVLAWLRLMVPLLIQLLDSGRPEFNSRQDLVPPVSDLLGDALSLAFILVAAVLAAHGGYRHRPVRLWSLAAVLAPFVAIEAAGLLNHQRPGLVSLALPLAAVAIWLQPVRREVLGVIGILGAVTATGSILLALARPDLALISGTAAGDKSGVLGGLLAGPFLHSNVLGIALALSIPFVFCVSRPLIRHGALVVMLFALFWTGSRSSQLAVAAVLFTYLLIRLFPTRTWVLWTMMTTGVAAVVLVPLFTTDPEAFTRRGRIWRTLLHQWVEHPLLGYGPRYFQREPDLAVELGGEFTHAHNAMVQFLVVGGLVTTAVVALLIVLAWRRSVALATAGFPAAALFLVAFLYVSWLEASHVPTTLAGHATWLPLIVIARLGLPAGGTPPAPVEADRGGRSRAGAAGWLNGTAGALQQRLTKGSPQKTTVSRM</sequence>
<keyword evidence="2" id="KW-1003">Cell membrane</keyword>
<dbReference type="PANTHER" id="PTHR30250">
    <property type="entry name" value="PST FAMILY PREDICTED COLANIC ACID TRANSPORTER"/>
    <property type="match status" value="1"/>
</dbReference>
<dbReference type="EMBL" id="JBHSPR010000007">
    <property type="protein sequence ID" value="MFC6015990.1"/>
    <property type="molecule type" value="Genomic_DNA"/>
</dbReference>
<keyword evidence="5 7" id="KW-0472">Membrane</keyword>
<feature type="transmembrane region" description="Helical" evidence="7">
    <location>
        <begin position="358"/>
        <end position="377"/>
    </location>
</feature>
<feature type="transmembrane region" description="Helical" evidence="7">
    <location>
        <begin position="141"/>
        <end position="161"/>
    </location>
</feature>
<name>A0ABW1K3I8_9ACTN</name>
<feature type="transmembrane region" description="Helical" evidence="7">
    <location>
        <begin position="326"/>
        <end position="351"/>
    </location>
</feature>
<keyword evidence="10" id="KW-1185">Reference proteome</keyword>
<feature type="transmembrane region" description="Helical" evidence="7">
    <location>
        <begin position="669"/>
        <end position="685"/>
    </location>
</feature>
<evidence type="ECO:0000313" key="10">
    <source>
        <dbReference type="Proteomes" id="UP001596203"/>
    </source>
</evidence>
<feature type="transmembrane region" description="Helical" evidence="7">
    <location>
        <begin position="597"/>
        <end position="617"/>
    </location>
</feature>
<dbReference type="InterPro" id="IPR050833">
    <property type="entry name" value="Poly_Biosynth_Transport"/>
</dbReference>
<dbReference type="InterPro" id="IPR007016">
    <property type="entry name" value="O-antigen_ligase-rel_domated"/>
</dbReference>
<evidence type="ECO:0000256" key="3">
    <source>
        <dbReference type="ARBA" id="ARBA00022692"/>
    </source>
</evidence>
<feature type="transmembrane region" description="Helical" evidence="7">
    <location>
        <begin position="712"/>
        <end position="731"/>
    </location>
</feature>
<feature type="domain" description="O-antigen ligase-related" evidence="8">
    <location>
        <begin position="674"/>
        <end position="801"/>
    </location>
</feature>
<dbReference type="PANTHER" id="PTHR30250:SF11">
    <property type="entry name" value="O-ANTIGEN TRANSPORTER-RELATED"/>
    <property type="match status" value="1"/>
</dbReference>
<feature type="transmembrane region" description="Helical" evidence="7">
    <location>
        <begin position="550"/>
        <end position="569"/>
    </location>
</feature>
<evidence type="ECO:0000256" key="1">
    <source>
        <dbReference type="ARBA" id="ARBA00004651"/>
    </source>
</evidence>
<evidence type="ECO:0000259" key="8">
    <source>
        <dbReference type="Pfam" id="PF04932"/>
    </source>
</evidence>
<evidence type="ECO:0000256" key="5">
    <source>
        <dbReference type="ARBA" id="ARBA00023136"/>
    </source>
</evidence>
<dbReference type="GO" id="GO:0016874">
    <property type="term" value="F:ligase activity"/>
    <property type="evidence" value="ECO:0007669"/>
    <property type="project" value="UniProtKB-KW"/>
</dbReference>
<comment type="caution">
    <text evidence="9">The sequence shown here is derived from an EMBL/GenBank/DDBJ whole genome shotgun (WGS) entry which is preliminary data.</text>
</comment>
<feature type="transmembrane region" description="Helical" evidence="7">
    <location>
        <begin position="785"/>
        <end position="806"/>
    </location>
</feature>
<feature type="transmembrane region" description="Helical" evidence="7">
    <location>
        <begin position="691"/>
        <end position="707"/>
    </location>
</feature>
<evidence type="ECO:0000256" key="6">
    <source>
        <dbReference type="SAM" id="MobiDB-lite"/>
    </source>
</evidence>
<feature type="transmembrane region" description="Helical" evidence="7">
    <location>
        <begin position="482"/>
        <end position="501"/>
    </location>
</feature>
<keyword evidence="3 7" id="KW-0812">Transmembrane</keyword>
<feature type="region of interest" description="Disordered" evidence="6">
    <location>
        <begin position="443"/>
        <end position="462"/>
    </location>
</feature>
<feature type="transmembrane region" description="Helical" evidence="7">
    <location>
        <begin position="637"/>
        <end position="657"/>
    </location>
</feature>
<feature type="transmembrane region" description="Helical" evidence="7">
    <location>
        <begin position="109"/>
        <end position="129"/>
    </location>
</feature>
<feature type="transmembrane region" description="Helical" evidence="7">
    <location>
        <begin position="38"/>
        <end position="57"/>
    </location>
</feature>
<gene>
    <name evidence="9" type="ORF">ACFP2T_07265</name>
</gene>
<feature type="transmembrane region" description="Helical" evidence="7">
    <location>
        <begin position="575"/>
        <end position="590"/>
    </location>
</feature>
<protein>
    <submittedName>
        <fullName evidence="9">O-antigen ligase family protein</fullName>
    </submittedName>
</protein>
<feature type="transmembrane region" description="Helical" evidence="7">
    <location>
        <begin position="383"/>
        <end position="404"/>
    </location>
</feature>
<accession>A0ABW1K3I8</accession>
<keyword evidence="4 7" id="KW-1133">Transmembrane helix</keyword>
<feature type="transmembrane region" description="Helical" evidence="7">
    <location>
        <begin position="167"/>
        <end position="187"/>
    </location>
</feature>
<comment type="subcellular location">
    <subcellularLocation>
        <location evidence="1">Cell membrane</location>
        <topology evidence="1">Multi-pass membrane protein</topology>
    </subcellularLocation>
</comment>
<feature type="transmembrane region" description="Helical" evidence="7">
    <location>
        <begin position="813"/>
        <end position="833"/>
    </location>
</feature>
<dbReference type="Proteomes" id="UP001596203">
    <property type="component" value="Unassembled WGS sequence"/>
</dbReference>
<organism evidence="9 10">
    <name type="scientific">Plantactinospora solaniradicis</name>
    <dbReference type="NCBI Taxonomy" id="1723736"/>
    <lineage>
        <taxon>Bacteria</taxon>
        <taxon>Bacillati</taxon>
        <taxon>Actinomycetota</taxon>
        <taxon>Actinomycetes</taxon>
        <taxon>Micromonosporales</taxon>
        <taxon>Micromonosporaceae</taxon>
        <taxon>Plantactinospora</taxon>
    </lineage>
</organism>
<keyword evidence="9" id="KW-0436">Ligase</keyword>
<evidence type="ECO:0000256" key="4">
    <source>
        <dbReference type="ARBA" id="ARBA00022989"/>
    </source>
</evidence>
<evidence type="ECO:0000256" key="7">
    <source>
        <dbReference type="SAM" id="Phobius"/>
    </source>
</evidence>
<feature type="transmembrane region" description="Helical" evidence="7">
    <location>
        <begin position="521"/>
        <end position="543"/>
    </location>
</feature>
<feature type="transmembrane region" description="Helical" evidence="7">
    <location>
        <begin position="78"/>
        <end position="103"/>
    </location>
</feature>
<reference evidence="10" key="1">
    <citation type="journal article" date="2019" name="Int. J. Syst. Evol. Microbiol.">
        <title>The Global Catalogue of Microorganisms (GCM) 10K type strain sequencing project: providing services to taxonomists for standard genome sequencing and annotation.</title>
        <authorList>
            <consortium name="The Broad Institute Genomics Platform"/>
            <consortium name="The Broad Institute Genome Sequencing Center for Infectious Disease"/>
            <person name="Wu L."/>
            <person name="Ma J."/>
        </authorList>
    </citation>
    <scope>NUCLEOTIDE SEQUENCE [LARGE SCALE GENOMIC DNA]</scope>
    <source>
        <strain evidence="10">ZS-35-S2</strain>
    </source>
</reference>